<evidence type="ECO:0000313" key="1">
    <source>
        <dbReference type="EMBL" id="NNU40409.1"/>
    </source>
</evidence>
<organism evidence="1 2">
    <name type="scientific">Rhizobium sophorae</name>
    <dbReference type="NCBI Taxonomy" id="1535242"/>
    <lineage>
        <taxon>Bacteria</taxon>
        <taxon>Pseudomonadati</taxon>
        <taxon>Pseudomonadota</taxon>
        <taxon>Alphaproteobacteria</taxon>
        <taxon>Hyphomicrobiales</taxon>
        <taxon>Rhizobiaceae</taxon>
        <taxon>Rhizobium/Agrobacterium group</taxon>
        <taxon>Rhizobium</taxon>
    </lineage>
</organism>
<keyword evidence="2" id="KW-1185">Reference proteome</keyword>
<dbReference type="AlphaFoldDB" id="A0A7Y3WHP8"/>
<reference evidence="1 2" key="1">
    <citation type="submission" date="2020-02" db="EMBL/GenBank/DDBJ databases">
        <authorList>
            <person name="Sun Q."/>
        </authorList>
    </citation>
    <scope>NUCLEOTIDE SEQUENCE [LARGE SCALE GENOMIC DNA]</scope>
    <source>
        <strain evidence="1 2">CCBAU 03386</strain>
    </source>
</reference>
<comment type="caution">
    <text evidence="1">The sequence shown here is derived from an EMBL/GenBank/DDBJ whole genome shotgun (WGS) entry which is preliminary data.</text>
</comment>
<dbReference type="EMBL" id="JABFCN010000051">
    <property type="protein sequence ID" value="NNU40409.1"/>
    <property type="molecule type" value="Genomic_DNA"/>
</dbReference>
<proteinExistence type="predicted"/>
<gene>
    <name evidence="1" type="ORF">G9X64_28780</name>
</gene>
<dbReference type="Proteomes" id="UP000519972">
    <property type="component" value="Unassembled WGS sequence"/>
</dbReference>
<accession>A0A7Y3WHP8</accession>
<name>A0A7Y3WHP8_9HYPH</name>
<evidence type="ECO:0000313" key="2">
    <source>
        <dbReference type="Proteomes" id="UP000519972"/>
    </source>
</evidence>
<dbReference type="RefSeq" id="WP_171377851.1">
    <property type="nucleotide sequence ID" value="NZ_JABFCN010000051.1"/>
</dbReference>
<sequence>MDEDFTEFDAPTEALEFYVPGHAKYDLSVLVPVYGLARLQPLVTALQATLRGLNATTGANYFGPWRRFMLQGGLAARCKAEGSDFFRAIMDGNLKRIVKADVERALSDAFERLKNFDDFSFTSSTNDKTRAGFWDGIKRLSKLLANVNFLPPFTVSGHIPHIPGTRTPVFADLSREIGRLKPSVSWLEAEDAALKENIELLQLLRDELENEFVEEYKLFLDGQRIVFDDGTPSARQIDEILMKEGISSHSLGKKGSRKRFELGIKLLYSITYDEYKCASPQCRVQGFIVSAGGQSKLRPYLGATPRALHAAFVIVLIDTGWNMQPCADLGRNPFVGEASRGRRRIKSVGSAKNRANNLKINGVLSDTDTSEANLPIKGQDGRLPGVKLIEQWLDMSLPLREKADRDGNVSANSLWIWRERFDGNASSNIASVDKGWWYAFLDRLAPHPRLGGLPFTHRAIRKTFINIEAAKGVFNVRLPMALADHSSEHMTHQYLTETTIHAVYSSKMRIFMELWESTASIGIVDAARWLGLSEHDLKKRQQLGLGSGLDFASVHSSKEDIVPSVGTVSEENRLLVVDDRSLEILHLARLALGRLRERLQSLNPWRWVRSWLPYQVIIDGYCNLLERGRHRLRFQRAIAIVQKRLAANDDVLPVLY</sequence>
<protein>
    <submittedName>
        <fullName evidence="1">Uncharacterized protein</fullName>
    </submittedName>
</protein>